<dbReference type="CDD" id="cd02440">
    <property type="entry name" value="AdoMet_MTases"/>
    <property type="match status" value="1"/>
</dbReference>
<dbReference type="InterPro" id="IPR002052">
    <property type="entry name" value="DNA_methylase_N6_adenine_CS"/>
</dbReference>
<sequence length="205" mass="22985">MISRLEFDAVRFFIQNVGMGYLRVIAGECKGRPIKVPDRKATRPATELVRGAIFSILASLTENWDEVLDLFSGSGSLGIEALSRGAGHADFVEQERVCCDIIRDNLEKCGLSGRARVNCLPVERSLSMLDKEYDIILMDPPYRREDIGEFLGKLASTALVGPETWLVITHSPRVPLDESYGQLKMIKERRHGDSIITIYRKEISV</sequence>
<evidence type="ECO:0000313" key="3">
    <source>
        <dbReference type="EMBL" id="APV43824.1"/>
    </source>
</evidence>
<dbReference type="SUPFAM" id="SSF53335">
    <property type="entry name" value="S-adenosyl-L-methionine-dependent methyltransferases"/>
    <property type="match status" value="1"/>
</dbReference>
<dbReference type="STRING" id="1839801.Dform_00468"/>
<evidence type="ECO:0000313" key="4">
    <source>
        <dbReference type="Proteomes" id="UP000185934"/>
    </source>
</evidence>
<name>A0A1P8F5R8_9CHLR</name>
<keyword evidence="2 3" id="KW-0808">Transferase</keyword>
<dbReference type="InterPro" id="IPR004398">
    <property type="entry name" value="RNA_MeTrfase_RsmD"/>
</dbReference>
<dbReference type="EC" id="2.1.1.171" evidence="3"/>
<dbReference type="PANTHER" id="PTHR43542:SF1">
    <property type="entry name" value="METHYLTRANSFERASE"/>
    <property type="match status" value="1"/>
</dbReference>
<keyword evidence="4" id="KW-1185">Reference proteome</keyword>
<gene>
    <name evidence="3" type="primary">rsmD</name>
    <name evidence="3" type="ORF">Dform_00468</name>
</gene>
<keyword evidence="1 3" id="KW-0489">Methyltransferase</keyword>
<dbReference type="InterPro" id="IPR029063">
    <property type="entry name" value="SAM-dependent_MTases_sf"/>
</dbReference>
<dbReference type="Pfam" id="PF03602">
    <property type="entry name" value="Cons_hypoth95"/>
    <property type="match status" value="1"/>
</dbReference>
<protein>
    <submittedName>
        <fullName evidence="3">16S rRNA (Guanine(966)-N(2))-methyltransferase RsmD</fullName>
        <ecNumber evidence="3">2.1.1.171</ecNumber>
    </submittedName>
</protein>
<proteinExistence type="predicted"/>
<dbReference type="PIRSF" id="PIRSF004553">
    <property type="entry name" value="CHP00095"/>
    <property type="match status" value="1"/>
</dbReference>
<dbReference type="Gene3D" id="3.40.50.150">
    <property type="entry name" value="Vaccinia Virus protein VP39"/>
    <property type="match status" value="1"/>
</dbReference>
<evidence type="ECO:0000256" key="2">
    <source>
        <dbReference type="ARBA" id="ARBA00022679"/>
    </source>
</evidence>
<evidence type="ECO:0000256" key="1">
    <source>
        <dbReference type="ARBA" id="ARBA00022603"/>
    </source>
</evidence>
<dbReference type="GO" id="GO:0003676">
    <property type="term" value="F:nucleic acid binding"/>
    <property type="evidence" value="ECO:0007669"/>
    <property type="project" value="InterPro"/>
</dbReference>
<reference evidence="4" key="1">
    <citation type="submission" date="2016-11" db="EMBL/GenBank/DDBJ databases">
        <title>Dehalogenimonas formicexedens sp. nov., a chlorinated alkane respiring bacterium isolated from contaminated groundwater.</title>
        <authorList>
            <person name="Key T.A."/>
            <person name="Bowman K.S."/>
            <person name="Lee I."/>
            <person name="Chun J."/>
            <person name="Albuquerque L."/>
            <person name="da Costa M.S."/>
            <person name="Rainey F.A."/>
            <person name="Moe W.M."/>
        </authorList>
    </citation>
    <scope>NUCLEOTIDE SEQUENCE [LARGE SCALE GENOMIC DNA]</scope>
    <source>
        <strain evidence="4">NSZ-14</strain>
    </source>
</reference>
<dbReference type="KEGG" id="dfo:Dform_00468"/>
<dbReference type="NCBIfam" id="TIGR00095">
    <property type="entry name" value="16S rRNA (guanine(966)-N(2))-methyltransferase RsmD"/>
    <property type="match status" value="1"/>
</dbReference>
<dbReference type="Proteomes" id="UP000185934">
    <property type="component" value="Chromosome"/>
</dbReference>
<dbReference type="PANTHER" id="PTHR43542">
    <property type="entry name" value="METHYLTRANSFERASE"/>
    <property type="match status" value="1"/>
</dbReference>
<dbReference type="EMBL" id="CP018258">
    <property type="protein sequence ID" value="APV43824.1"/>
    <property type="molecule type" value="Genomic_DNA"/>
</dbReference>
<accession>A0A1P8F5R8</accession>
<organism evidence="3 4">
    <name type="scientific">Dehalogenimonas formicexedens</name>
    <dbReference type="NCBI Taxonomy" id="1839801"/>
    <lineage>
        <taxon>Bacteria</taxon>
        <taxon>Bacillati</taxon>
        <taxon>Chloroflexota</taxon>
        <taxon>Dehalococcoidia</taxon>
        <taxon>Dehalococcoidales</taxon>
        <taxon>Dehalococcoidaceae</taxon>
        <taxon>Dehalogenimonas</taxon>
    </lineage>
</organism>
<dbReference type="GO" id="GO:0052913">
    <property type="term" value="F:16S rRNA (guanine(966)-N(2))-methyltransferase activity"/>
    <property type="evidence" value="ECO:0007669"/>
    <property type="project" value="UniProtKB-EC"/>
</dbReference>
<dbReference type="AlphaFoldDB" id="A0A1P8F5R8"/>
<dbReference type="PROSITE" id="PS00092">
    <property type="entry name" value="N6_MTASE"/>
    <property type="match status" value="1"/>
</dbReference>